<feature type="domain" description="SpoVT-AbrB" evidence="3">
    <location>
        <begin position="3"/>
        <end position="49"/>
    </location>
</feature>
<dbReference type="GeneID" id="93017021"/>
<dbReference type="RefSeq" id="WP_002963708.1">
    <property type="nucleotide sequence ID" value="NZ_EQ999546.1"/>
</dbReference>
<reference evidence="4" key="1">
    <citation type="submission" date="2009-01" db="EMBL/GenBank/DDBJ databases">
        <title>The Genome Sequence of Brucella pinnipedialis M292/94/1.</title>
        <authorList>
            <consortium name="The Broad Institute Genome Sequencing Platform"/>
            <person name="Ward D."/>
            <person name="Young S.K."/>
            <person name="Kodira C.D."/>
            <person name="Zeng Q."/>
            <person name="Koehrsen M."/>
            <person name="Alvarado L."/>
            <person name="Berlin A."/>
            <person name="Borenstein D."/>
            <person name="Chen Z."/>
            <person name="Engels R."/>
            <person name="Freedman E."/>
            <person name="Gellesch M."/>
            <person name="Goldberg J."/>
            <person name="Griggs A."/>
            <person name="Gujja S."/>
            <person name="Heiman D."/>
            <person name="Hepburn T."/>
            <person name="Howarth C."/>
            <person name="Jen D."/>
            <person name="Larson L."/>
            <person name="Lewis B."/>
            <person name="Mehta T."/>
            <person name="Park D."/>
            <person name="Pearson M."/>
            <person name="Roberts A."/>
            <person name="Saif S."/>
            <person name="Shea T."/>
            <person name="Shenoy N."/>
            <person name="Sisk P."/>
            <person name="Stolte C."/>
            <person name="Sykes S."/>
            <person name="Walk T."/>
            <person name="White J."/>
            <person name="Yandava C."/>
            <person name="Whatmore A.M."/>
            <person name="Perrett L.L."/>
            <person name="O'Callaghan D."/>
            <person name="Nusbaum C."/>
            <person name="Galagan J."/>
            <person name="Birren B."/>
        </authorList>
    </citation>
    <scope>NUCLEOTIDE SEQUENCE [LARGE SCALE GENOMIC DNA]</scope>
    <source>
        <strain evidence="4">M292/94/1</strain>
    </source>
</reference>
<evidence type="ECO:0000259" key="3">
    <source>
        <dbReference type="PROSITE" id="PS51740"/>
    </source>
</evidence>
<evidence type="ECO:0000256" key="2">
    <source>
        <dbReference type="SAM" id="Coils"/>
    </source>
</evidence>
<dbReference type="SUPFAM" id="SSF89447">
    <property type="entry name" value="AbrB/MazE/MraZ-like"/>
    <property type="match status" value="1"/>
</dbReference>
<name>A0A0E1X0W6_9HYPH</name>
<accession>A0A0E1X0W6</accession>
<gene>
    <name evidence="4" type="ORF">BALG_00839</name>
</gene>
<dbReference type="Gene3D" id="2.10.260.10">
    <property type="match status" value="1"/>
</dbReference>
<protein>
    <submittedName>
        <fullName evidence="4">Transcriptional regulator/antitoxin</fullName>
    </submittedName>
</protein>
<proteinExistence type="predicted"/>
<organism evidence="4">
    <name type="scientific">Brucella pinnipedialis M292/94/1</name>
    <dbReference type="NCBI Taxonomy" id="520462"/>
    <lineage>
        <taxon>Bacteria</taxon>
        <taxon>Pseudomonadati</taxon>
        <taxon>Pseudomonadota</taxon>
        <taxon>Alphaproteobacteria</taxon>
        <taxon>Hyphomicrobiales</taxon>
        <taxon>Brucellaceae</taxon>
        <taxon>Brucella/Ochrobactrum group</taxon>
        <taxon>Brucella</taxon>
    </lineage>
</organism>
<feature type="coiled-coil region" evidence="2">
    <location>
        <begin position="43"/>
        <end position="70"/>
    </location>
</feature>
<dbReference type="GO" id="GO:0003677">
    <property type="term" value="F:DNA binding"/>
    <property type="evidence" value="ECO:0007669"/>
    <property type="project" value="UniProtKB-UniRule"/>
</dbReference>
<evidence type="ECO:0000256" key="1">
    <source>
        <dbReference type="PROSITE-ProRule" id="PRU01076"/>
    </source>
</evidence>
<dbReference type="SMART" id="SM00966">
    <property type="entry name" value="SpoVT_AbrB"/>
    <property type="match status" value="1"/>
</dbReference>
<sequence length="76" mass="8740">MNITLRKIGNSYGVIIPKEVLERLNLQTGDTLTLTTDENGLRLARSTEDAEVLEKKMQIARERMKKYETAYRVLAQ</sequence>
<dbReference type="InterPro" id="IPR007159">
    <property type="entry name" value="SpoVT-AbrB_dom"/>
</dbReference>
<evidence type="ECO:0000313" key="4">
    <source>
        <dbReference type="EMBL" id="EEZ30720.1"/>
    </source>
</evidence>
<keyword evidence="1" id="KW-0238">DNA-binding</keyword>
<dbReference type="InterPro" id="IPR037914">
    <property type="entry name" value="SpoVT-AbrB_sf"/>
</dbReference>
<dbReference type="InterPro" id="IPR013432">
    <property type="entry name" value="Doc_partner"/>
</dbReference>
<keyword evidence="2" id="KW-0175">Coiled coil</keyword>
<dbReference type="AlphaFoldDB" id="A0A0E1X0W6"/>
<dbReference type="PROSITE" id="PS51740">
    <property type="entry name" value="SPOVT_ABRB"/>
    <property type="match status" value="1"/>
</dbReference>
<dbReference type="NCBIfam" id="TIGR02609">
    <property type="entry name" value="doc_partner"/>
    <property type="match status" value="1"/>
</dbReference>
<dbReference type="Proteomes" id="UP000004659">
    <property type="component" value="Unassembled WGS sequence"/>
</dbReference>
<dbReference type="NCBIfam" id="TIGR01439">
    <property type="entry name" value="lp_hng_hel_AbrB"/>
    <property type="match status" value="1"/>
</dbReference>
<dbReference type="HOGENOM" id="CLU_179961_1_0_5"/>
<dbReference type="EMBL" id="EQ999546">
    <property type="protein sequence ID" value="EEZ30720.1"/>
    <property type="molecule type" value="Genomic_DNA"/>
</dbReference>
<dbReference type="Pfam" id="PF04014">
    <property type="entry name" value="MazE_antitoxin"/>
    <property type="match status" value="1"/>
</dbReference>